<dbReference type="GO" id="GO:0000160">
    <property type="term" value="P:phosphorelay signal transduction system"/>
    <property type="evidence" value="ECO:0007669"/>
    <property type="project" value="InterPro"/>
</dbReference>
<feature type="domain" description="Response regulatory" evidence="2">
    <location>
        <begin position="11"/>
        <end position="111"/>
    </location>
</feature>
<dbReference type="EMBL" id="LAZR01000620">
    <property type="protein sequence ID" value="KKN62543.1"/>
    <property type="molecule type" value="Genomic_DNA"/>
</dbReference>
<evidence type="ECO:0000313" key="3">
    <source>
        <dbReference type="EMBL" id="KKN62543.1"/>
    </source>
</evidence>
<dbReference type="Pfam" id="PF00072">
    <property type="entry name" value="Response_reg"/>
    <property type="match status" value="1"/>
</dbReference>
<gene>
    <name evidence="3" type="ORF">LCGC14_0510900</name>
</gene>
<proteinExistence type="predicted"/>
<keyword evidence="1" id="KW-0597">Phosphoprotein</keyword>
<dbReference type="PANTHER" id="PTHR44591">
    <property type="entry name" value="STRESS RESPONSE REGULATOR PROTEIN 1"/>
    <property type="match status" value="1"/>
</dbReference>
<dbReference type="Gene3D" id="3.40.50.2300">
    <property type="match status" value="1"/>
</dbReference>
<dbReference type="PROSITE" id="PS50110">
    <property type="entry name" value="RESPONSE_REGULATORY"/>
    <property type="match status" value="1"/>
</dbReference>
<dbReference type="InterPro" id="IPR050595">
    <property type="entry name" value="Bact_response_regulator"/>
</dbReference>
<organism evidence="3">
    <name type="scientific">marine sediment metagenome</name>
    <dbReference type="NCBI Taxonomy" id="412755"/>
    <lineage>
        <taxon>unclassified sequences</taxon>
        <taxon>metagenomes</taxon>
        <taxon>ecological metagenomes</taxon>
    </lineage>
</organism>
<name>A0A0F9V9M8_9ZZZZ</name>
<sequence>MTEAVEGMKYAALVVEDNPLLLMDAMEMAESAGFVVYGAGDADQAMRLMNSHADIRLLFTDVDMPGSMDGLQLAKAVRAGWPPVAIIVASGYRRVEPRDLPENGQFFAKIP</sequence>
<evidence type="ECO:0000256" key="1">
    <source>
        <dbReference type="ARBA" id="ARBA00022553"/>
    </source>
</evidence>
<dbReference type="SUPFAM" id="SSF52172">
    <property type="entry name" value="CheY-like"/>
    <property type="match status" value="1"/>
</dbReference>
<dbReference type="InterPro" id="IPR011006">
    <property type="entry name" value="CheY-like_superfamily"/>
</dbReference>
<dbReference type="SMART" id="SM00448">
    <property type="entry name" value="REC"/>
    <property type="match status" value="1"/>
</dbReference>
<evidence type="ECO:0000259" key="2">
    <source>
        <dbReference type="PROSITE" id="PS50110"/>
    </source>
</evidence>
<accession>A0A0F9V9M8</accession>
<comment type="caution">
    <text evidence="3">The sequence shown here is derived from an EMBL/GenBank/DDBJ whole genome shotgun (WGS) entry which is preliminary data.</text>
</comment>
<dbReference type="InterPro" id="IPR001789">
    <property type="entry name" value="Sig_transdc_resp-reg_receiver"/>
</dbReference>
<protein>
    <recommendedName>
        <fullName evidence="2">Response regulatory domain-containing protein</fullName>
    </recommendedName>
</protein>
<reference evidence="3" key="1">
    <citation type="journal article" date="2015" name="Nature">
        <title>Complex archaea that bridge the gap between prokaryotes and eukaryotes.</title>
        <authorList>
            <person name="Spang A."/>
            <person name="Saw J.H."/>
            <person name="Jorgensen S.L."/>
            <person name="Zaremba-Niedzwiedzka K."/>
            <person name="Martijn J."/>
            <person name="Lind A.E."/>
            <person name="van Eijk R."/>
            <person name="Schleper C."/>
            <person name="Guy L."/>
            <person name="Ettema T.J."/>
        </authorList>
    </citation>
    <scope>NUCLEOTIDE SEQUENCE</scope>
</reference>
<dbReference type="PANTHER" id="PTHR44591:SF3">
    <property type="entry name" value="RESPONSE REGULATORY DOMAIN-CONTAINING PROTEIN"/>
    <property type="match status" value="1"/>
</dbReference>
<dbReference type="AlphaFoldDB" id="A0A0F9V9M8"/>